<evidence type="ECO:0000256" key="1">
    <source>
        <dbReference type="SAM" id="MobiDB-lite"/>
    </source>
</evidence>
<dbReference type="Gene3D" id="3.90.320.10">
    <property type="match status" value="1"/>
</dbReference>
<dbReference type="InterPro" id="IPR011604">
    <property type="entry name" value="PDDEXK-like_dom_sf"/>
</dbReference>
<accession>A0A0F9NXN0</accession>
<dbReference type="Pfam" id="PF09588">
    <property type="entry name" value="YqaJ"/>
    <property type="match status" value="1"/>
</dbReference>
<dbReference type="InterPro" id="IPR011335">
    <property type="entry name" value="Restrct_endonuc-II-like"/>
</dbReference>
<dbReference type="InterPro" id="IPR019080">
    <property type="entry name" value="YqaJ_viral_recombinase"/>
</dbReference>
<dbReference type="SUPFAM" id="SSF52980">
    <property type="entry name" value="Restriction endonuclease-like"/>
    <property type="match status" value="1"/>
</dbReference>
<dbReference type="PANTHER" id="PTHR46609">
    <property type="entry name" value="EXONUCLEASE, PHAGE-TYPE/RECB, C-TERMINAL DOMAIN-CONTAINING PROTEIN"/>
    <property type="match status" value="1"/>
</dbReference>
<evidence type="ECO:0000313" key="3">
    <source>
        <dbReference type="EMBL" id="KKM85992.1"/>
    </source>
</evidence>
<feature type="domain" description="YqaJ viral recombinase" evidence="2">
    <location>
        <begin position="7"/>
        <end position="148"/>
    </location>
</feature>
<sequence>MITGSEEWHEWRKAGIGGSDASVICGQSPFSTPYDLWRIKVGLDGPPVTNAAMNRGNVYEDFVRRIYILEAGRYVALCEPMIWNDCDYIRANIDGMMYKSQNDIGEGDNPGVLEIKCPGPGVIAQIEREGLPDYYTIQMQHYLMVTGYSWGSFAIWDSLWARLLPVFDIQEDKELQELILEKEQEFWGFVQRNEAPPQTMEGAFPDLPKIGGDDKFLNVESVALPKDERENWQRLITAFSEGRALKTEAELMEDVAKGEIKDAMGDADKEIIEGFGYRIHYKDQAGRKSLDKPALLRAHPDVNLDDFQKIGKPSKPFRPYPIKQRGGK</sequence>
<dbReference type="NCBIfam" id="TIGR03033">
    <property type="entry name" value="phage_rel_nuc"/>
    <property type="match status" value="1"/>
</dbReference>
<dbReference type="PANTHER" id="PTHR46609:SF6">
    <property type="entry name" value="EXONUCLEASE, PHAGE-TYPE_RECB, C-TERMINAL DOMAIN-CONTAINING PROTEIN-RELATED"/>
    <property type="match status" value="1"/>
</dbReference>
<gene>
    <name evidence="3" type="ORF">LCGC14_1283450</name>
</gene>
<evidence type="ECO:0000259" key="2">
    <source>
        <dbReference type="Pfam" id="PF09588"/>
    </source>
</evidence>
<dbReference type="InterPro" id="IPR051703">
    <property type="entry name" value="NF-kappa-B_Signaling_Reg"/>
</dbReference>
<reference evidence="3" key="1">
    <citation type="journal article" date="2015" name="Nature">
        <title>Complex archaea that bridge the gap between prokaryotes and eukaryotes.</title>
        <authorList>
            <person name="Spang A."/>
            <person name="Saw J.H."/>
            <person name="Jorgensen S.L."/>
            <person name="Zaremba-Niedzwiedzka K."/>
            <person name="Martijn J."/>
            <person name="Lind A.E."/>
            <person name="van Eijk R."/>
            <person name="Schleper C."/>
            <person name="Guy L."/>
            <person name="Ettema T.J."/>
        </authorList>
    </citation>
    <scope>NUCLEOTIDE SEQUENCE</scope>
</reference>
<name>A0A0F9NXN0_9ZZZZ</name>
<dbReference type="EMBL" id="LAZR01007324">
    <property type="protein sequence ID" value="KKM85992.1"/>
    <property type="molecule type" value="Genomic_DNA"/>
</dbReference>
<proteinExistence type="predicted"/>
<feature type="region of interest" description="Disordered" evidence="1">
    <location>
        <begin position="305"/>
        <end position="328"/>
    </location>
</feature>
<organism evidence="3">
    <name type="scientific">marine sediment metagenome</name>
    <dbReference type="NCBI Taxonomy" id="412755"/>
    <lineage>
        <taxon>unclassified sequences</taxon>
        <taxon>metagenomes</taxon>
        <taxon>ecological metagenomes</taxon>
    </lineage>
</organism>
<protein>
    <recommendedName>
        <fullName evidence="2">YqaJ viral recombinase domain-containing protein</fullName>
    </recommendedName>
</protein>
<dbReference type="AlphaFoldDB" id="A0A0F9NXN0"/>
<comment type="caution">
    <text evidence="3">The sequence shown here is derived from an EMBL/GenBank/DDBJ whole genome shotgun (WGS) entry which is preliminary data.</text>
</comment>
<dbReference type="InterPro" id="IPR017482">
    <property type="entry name" value="Lambda-type_endonuclease"/>
</dbReference>